<keyword evidence="4" id="KW-1185">Reference proteome</keyword>
<accession>A0ABT9H6B4</accession>
<dbReference type="PANTHER" id="PTHR37944:SF1">
    <property type="entry name" value="PORIN B"/>
    <property type="match status" value="1"/>
</dbReference>
<comment type="caution">
    <text evidence="3">The sequence shown here is derived from an EMBL/GenBank/DDBJ whole genome shotgun (WGS) entry which is preliminary data.</text>
</comment>
<name>A0ABT9H6B4_9SPHN</name>
<feature type="chain" id="PRO_5045003763" evidence="2">
    <location>
        <begin position="23"/>
        <end position="392"/>
    </location>
</feature>
<dbReference type="EMBL" id="JAVAIL010000001">
    <property type="protein sequence ID" value="MDP4538763.1"/>
    <property type="molecule type" value="Genomic_DNA"/>
</dbReference>
<dbReference type="InterPro" id="IPR007049">
    <property type="entry name" value="Carb-sel_porin_OprB"/>
</dbReference>
<protein>
    <submittedName>
        <fullName evidence="3">Carbohydrate porin</fullName>
    </submittedName>
</protein>
<dbReference type="Gene3D" id="2.40.160.180">
    <property type="entry name" value="Carbohydrate-selective porin OprB"/>
    <property type="match status" value="1"/>
</dbReference>
<keyword evidence="2" id="KW-0732">Signal</keyword>
<dbReference type="InterPro" id="IPR038673">
    <property type="entry name" value="OprB_sf"/>
</dbReference>
<evidence type="ECO:0000256" key="2">
    <source>
        <dbReference type="RuleBase" id="RU363072"/>
    </source>
</evidence>
<sequence length="392" mass="41905">MKNKIRCCALLLAAALLPASPAASREAPAVPGLDLSALYTADLVGIVDGGLEEGVRATDNLEVAVDADLSELAGWKGARARIHLLSNRSGRPNELAGTIQGINNIEVDEDRSKLYQLWIEQSFAEERVRLLLGLADLNAEFYQNEAASLLIGPAFGIGSELAATGPNGPSIFPSTALTARLRVAVGKDGYVQAATVNAKAGVLGDPDGIDVRMKDGLLLIGEAGWTRTGKLAAGFWRYTKRQPRFLLSEGEHDRHGEIAQGGYILVEQPISIGRAEPLHLFARVGFSDGETTPFRGGWQIGGLWPAPIAGRPDGQFAFGINRGLLTSDYHLLVSEGSATGGEDEVGFELTYSDLVAPFMTLQPDIQYIRRPGGDPRTKDALALSLRVRLTLP</sequence>
<organism evidence="3 4">
    <name type="scientific">Qipengyuania benthica</name>
    <dbReference type="NCBI Taxonomy" id="3067651"/>
    <lineage>
        <taxon>Bacteria</taxon>
        <taxon>Pseudomonadati</taxon>
        <taxon>Pseudomonadota</taxon>
        <taxon>Alphaproteobacteria</taxon>
        <taxon>Sphingomonadales</taxon>
        <taxon>Erythrobacteraceae</taxon>
        <taxon>Qipengyuania</taxon>
    </lineage>
</organism>
<gene>
    <name evidence="3" type="ORF">Q9K01_03900</name>
</gene>
<dbReference type="PANTHER" id="PTHR37944">
    <property type="entry name" value="PORIN B"/>
    <property type="match status" value="1"/>
</dbReference>
<dbReference type="RefSeq" id="WP_305928884.1">
    <property type="nucleotide sequence ID" value="NZ_JAVAIL010000001.1"/>
</dbReference>
<reference evidence="3 4" key="1">
    <citation type="submission" date="2023-08" db="EMBL/GenBank/DDBJ databases">
        <title>genomic of DY56.</title>
        <authorList>
            <person name="Wang Y."/>
        </authorList>
    </citation>
    <scope>NUCLEOTIDE SEQUENCE [LARGE SCALE GENOMIC DNA]</scope>
    <source>
        <strain evidence="3 4">DY56-A-20</strain>
    </source>
</reference>
<evidence type="ECO:0000256" key="1">
    <source>
        <dbReference type="ARBA" id="ARBA00008769"/>
    </source>
</evidence>
<feature type="signal peptide" evidence="2">
    <location>
        <begin position="1"/>
        <end position="22"/>
    </location>
</feature>
<evidence type="ECO:0000313" key="3">
    <source>
        <dbReference type="EMBL" id="MDP4538763.1"/>
    </source>
</evidence>
<comment type="similarity">
    <text evidence="1 2">Belongs to the OprB family.</text>
</comment>
<evidence type="ECO:0000313" key="4">
    <source>
        <dbReference type="Proteomes" id="UP001235664"/>
    </source>
</evidence>
<dbReference type="InterPro" id="IPR052932">
    <property type="entry name" value="OprB_Porin"/>
</dbReference>
<dbReference type="Pfam" id="PF04966">
    <property type="entry name" value="OprB"/>
    <property type="match status" value="1"/>
</dbReference>
<proteinExistence type="inferred from homology"/>
<dbReference type="Proteomes" id="UP001235664">
    <property type="component" value="Unassembled WGS sequence"/>
</dbReference>